<evidence type="ECO:0000313" key="2">
    <source>
        <dbReference type="Proteomes" id="UP001469553"/>
    </source>
</evidence>
<protein>
    <submittedName>
        <fullName evidence="1">Uncharacterized protein</fullName>
    </submittedName>
</protein>
<accession>A0ABV0YJU1</accession>
<reference evidence="1 2" key="1">
    <citation type="submission" date="2021-06" db="EMBL/GenBank/DDBJ databases">
        <authorList>
            <person name="Palmer J.M."/>
        </authorList>
    </citation>
    <scope>NUCLEOTIDE SEQUENCE [LARGE SCALE GENOMIC DNA]</scope>
    <source>
        <strain evidence="1 2">AS_MEX2019</strain>
        <tissue evidence="1">Muscle</tissue>
    </source>
</reference>
<proteinExistence type="predicted"/>
<sequence>MVWALGVDNLGTVNIRSCCKSRPPPGRLANTPKERGARSTGLYYYTTSLDAWGRQEARPKQKVGEFIITSEKWHRNRVLQIPGTVAHWTDTPTDPSSTQRVQLAVQMVVVSFRGVYSVGATITVIPEQQKEDPGK</sequence>
<dbReference type="Proteomes" id="UP001469553">
    <property type="component" value="Unassembled WGS sequence"/>
</dbReference>
<gene>
    <name evidence="1" type="ORF">AMECASPLE_039457</name>
</gene>
<evidence type="ECO:0000313" key="1">
    <source>
        <dbReference type="EMBL" id="MEQ2294011.1"/>
    </source>
</evidence>
<comment type="caution">
    <text evidence="1">The sequence shown here is derived from an EMBL/GenBank/DDBJ whole genome shotgun (WGS) entry which is preliminary data.</text>
</comment>
<dbReference type="EMBL" id="JAHRIP010036535">
    <property type="protein sequence ID" value="MEQ2294011.1"/>
    <property type="molecule type" value="Genomic_DNA"/>
</dbReference>
<keyword evidence="2" id="KW-1185">Reference proteome</keyword>
<feature type="non-terminal residue" evidence="1">
    <location>
        <position position="135"/>
    </location>
</feature>
<organism evidence="1 2">
    <name type="scientific">Ameca splendens</name>
    <dbReference type="NCBI Taxonomy" id="208324"/>
    <lineage>
        <taxon>Eukaryota</taxon>
        <taxon>Metazoa</taxon>
        <taxon>Chordata</taxon>
        <taxon>Craniata</taxon>
        <taxon>Vertebrata</taxon>
        <taxon>Euteleostomi</taxon>
        <taxon>Actinopterygii</taxon>
        <taxon>Neopterygii</taxon>
        <taxon>Teleostei</taxon>
        <taxon>Neoteleostei</taxon>
        <taxon>Acanthomorphata</taxon>
        <taxon>Ovalentaria</taxon>
        <taxon>Atherinomorphae</taxon>
        <taxon>Cyprinodontiformes</taxon>
        <taxon>Goodeidae</taxon>
        <taxon>Ameca</taxon>
    </lineage>
</organism>
<name>A0ABV0YJU1_9TELE</name>